<evidence type="ECO:0000256" key="2">
    <source>
        <dbReference type="ARBA" id="ARBA00023002"/>
    </source>
</evidence>
<evidence type="ECO:0000256" key="3">
    <source>
        <dbReference type="HAMAP-Rule" id="MF_00063"/>
    </source>
</evidence>
<comment type="similarity">
    <text evidence="1 3">Belongs to the PAPS reductase family. CysH subfamily.</text>
</comment>
<dbReference type="InterPro" id="IPR011800">
    <property type="entry name" value="PAPS_reductase_CysH"/>
</dbReference>
<accession>A0A2W1JI10</accession>
<organism evidence="5 6">
    <name type="scientific">Acaryochloris thomasi RCC1774</name>
    <dbReference type="NCBI Taxonomy" id="1764569"/>
    <lineage>
        <taxon>Bacteria</taxon>
        <taxon>Bacillati</taxon>
        <taxon>Cyanobacteriota</taxon>
        <taxon>Cyanophyceae</taxon>
        <taxon>Acaryochloridales</taxon>
        <taxon>Acaryochloridaceae</taxon>
        <taxon>Acaryochloris</taxon>
        <taxon>Acaryochloris thomasi</taxon>
    </lineage>
</organism>
<dbReference type="NCBIfam" id="TIGR00434">
    <property type="entry name" value="cysH"/>
    <property type="match status" value="1"/>
</dbReference>
<comment type="catalytic activity">
    <reaction evidence="3">
        <text>[thioredoxin]-disulfide + sulfite + adenosine 3',5'-bisphosphate + 2 H(+) = [thioredoxin]-dithiol + 3'-phosphoadenylyl sulfate</text>
        <dbReference type="Rhea" id="RHEA:11724"/>
        <dbReference type="Rhea" id="RHEA-COMP:10698"/>
        <dbReference type="Rhea" id="RHEA-COMP:10700"/>
        <dbReference type="ChEBI" id="CHEBI:15378"/>
        <dbReference type="ChEBI" id="CHEBI:17359"/>
        <dbReference type="ChEBI" id="CHEBI:29950"/>
        <dbReference type="ChEBI" id="CHEBI:50058"/>
        <dbReference type="ChEBI" id="CHEBI:58339"/>
        <dbReference type="ChEBI" id="CHEBI:58343"/>
        <dbReference type="EC" id="1.8.4.8"/>
    </reaction>
</comment>
<dbReference type="GO" id="GO:0004604">
    <property type="term" value="F:phosphoadenylyl-sulfate reductase (thioredoxin) activity"/>
    <property type="evidence" value="ECO:0007669"/>
    <property type="project" value="UniProtKB-UniRule"/>
</dbReference>
<dbReference type="AlphaFoldDB" id="A0A2W1JI10"/>
<comment type="caution">
    <text evidence="3">Lacks conserved residue(s) required for the propagation of feature annotation.</text>
</comment>
<sequence>MTQGTIYLAEQLDVATLNQQFAAAHPKSILMWCLENIEQGLVQSTAFGAGGMVIMDLLYQDLNPSPAVPVIFLDTLHHFPETLALAEQSRERYGLELRIYQPQGFQQQDVFAAHYGEALWEQDLEQYHQITKVEPLQRALQDLNVTAWITGRRRDQSATRTEMEIFEWDSQGRLKVNPLAAWSYKDVWRYVVGNDVLYNPLYDQGYASIGDQPLTTIVQDGEHERAGRWRGAGRLECGMHA</sequence>
<dbReference type="GO" id="GO:0070814">
    <property type="term" value="P:hydrogen sulfide biosynthetic process"/>
    <property type="evidence" value="ECO:0007669"/>
    <property type="project" value="UniProtKB-UniRule"/>
</dbReference>
<dbReference type="NCBIfam" id="TIGR02057">
    <property type="entry name" value="PAPS_reductase"/>
    <property type="match status" value="1"/>
</dbReference>
<evidence type="ECO:0000256" key="1">
    <source>
        <dbReference type="ARBA" id="ARBA00009732"/>
    </source>
</evidence>
<comment type="subcellular location">
    <subcellularLocation>
        <location evidence="3">Cytoplasm</location>
    </subcellularLocation>
</comment>
<keyword evidence="6" id="KW-1185">Reference proteome</keyword>
<dbReference type="UniPathway" id="UPA00140">
    <property type="reaction ID" value="UER00206"/>
</dbReference>
<proteinExistence type="inferred from homology"/>
<comment type="pathway">
    <text evidence="3">Sulfur metabolism; hydrogen sulfide biosynthesis; sulfite from sulfate: step 3/3.</text>
</comment>
<evidence type="ECO:0000259" key="4">
    <source>
        <dbReference type="Pfam" id="PF01507"/>
    </source>
</evidence>
<dbReference type="RefSeq" id="WP_110988722.1">
    <property type="nucleotide sequence ID" value="NZ_CAWNWM010000029.1"/>
</dbReference>
<dbReference type="EC" id="1.8.4.8" evidence="3"/>
<dbReference type="SUPFAM" id="SSF52402">
    <property type="entry name" value="Adenine nucleotide alpha hydrolases-like"/>
    <property type="match status" value="1"/>
</dbReference>
<protein>
    <recommendedName>
        <fullName evidence="3">Phosphoadenosine 5'-phosphosulfate reductase</fullName>
        <shortName evidence="3">PAPS reductase</shortName>
        <ecNumber evidence="3">1.8.4.8</ecNumber>
    </recommendedName>
    <alternativeName>
        <fullName evidence="3">3'-phosphoadenylylsulfate reductase</fullName>
    </alternativeName>
    <alternativeName>
        <fullName evidence="3">PAPS reductase, thioredoxin dependent</fullName>
    </alternativeName>
    <alternativeName>
        <fullName evidence="3">PAPS sulfotransferase</fullName>
    </alternativeName>
    <alternativeName>
        <fullName evidence="3">PAdoPS reductase</fullName>
    </alternativeName>
</protein>
<name>A0A2W1JI10_9CYAN</name>
<dbReference type="EMBL" id="PQWO01000029">
    <property type="protein sequence ID" value="PZD70732.1"/>
    <property type="molecule type" value="Genomic_DNA"/>
</dbReference>
<dbReference type="PANTHER" id="PTHR46509:SF1">
    <property type="entry name" value="PHOSPHOADENOSINE PHOSPHOSULFATE REDUCTASE"/>
    <property type="match status" value="1"/>
</dbReference>
<dbReference type="GO" id="GO:0005737">
    <property type="term" value="C:cytoplasm"/>
    <property type="evidence" value="ECO:0007669"/>
    <property type="project" value="UniProtKB-SubCell"/>
</dbReference>
<dbReference type="PANTHER" id="PTHR46509">
    <property type="entry name" value="PHOSPHOADENOSINE PHOSPHOSULFATE REDUCTASE"/>
    <property type="match status" value="1"/>
</dbReference>
<dbReference type="HAMAP" id="MF_00063">
    <property type="entry name" value="CysH"/>
    <property type="match status" value="1"/>
</dbReference>
<dbReference type="InterPro" id="IPR004511">
    <property type="entry name" value="PAPS/APS_Rdtase"/>
</dbReference>
<feature type="active site" description="Nucleophile; cysteine thiosulfonate intermediate" evidence="3">
    <location>
        <position position="237"/>
    </location>
</feature>
<comment type="caution">
    <text evidence="5">The sequence shown here is derived from an EMBL/GenBank/DDBJ whole genome shotgun (WGS) entry which is preliminary data.</text>
</comment>
<dbReference type="Proteomes" id="UP000248857">
    <property type="component" value="Unassembled WGS sequence"/>
</dbReference>
<dbReference type="InterPro" id="IPR002500">
    <property type="entry name" value="PAPS_reduct_dom"/>
</dbReference>
<comment type="function">
    <text evidence="3">Catalyzes the formation of sulfite from phosphoadenosine 5'-phosphosulfate (PAPS) using thioredoxin as an electron donor.</text>
</comment>
<keyword evidence="3" id="KW-0963">Cytoplasm</keyword>
<dbReference type="GO" id="GO:0019379">
    <property type="term" value="P:sulfate assimilation, phosphoadenylyl sulfate reduction by phosphoadenylyl-sulfate reductase (thioredoxin)"/>
    <property type="evidence" value="ECO:0007669"/>
    <property type="project" value="UniProtKB-UniRule"/>
</dbReference>
<dbReference type="Pfam" id="PF01507">
    <property type="entry name" value="PAPS_reduct"/>
    <property type="match status" value="1"/>
</dbReference>
<reference evidence="5 6" key="1">
    <citation type="journal article" date="2018" name="Sci. Rep.">
        <title>A novel species of the marine cyanobacterium Acaryochloris with a unique pigment content and lifestyle.</title>
        <authorList>
            <person name="Partensky F."/>
            <person name="Six C."/>
            <person name="Ratin M."/>
            <person name="Garczarek L."/>
            <person name="Vaulot D."/>
            <person name="Probert I."/>
            <person name="Calteau A."/>
            <person name="Gourvil P."/>
            <person name="Marie D."/>
            <person name="Grebert T."/>
            <person name="Bouchier C."/>
            <person name="Le Panse S."/>
            <person name="Gachenot M."/>
            <person name="Rodriguez F."/>
            <person name="Garrido J.L."/>
        </authorList>
    </citation>
    <scope>NUCLEOTIDE SEQUENCE [LARGE SCALE GENOMIC DNA]</scope>
    <source>
        <strain evidence="5 6">RCC1774</strain>
    </source>
</reference>
<keyword evidence="2 3" id="KW-0560">Oxidoreductase</keyword>
<gene>
    <name evidence="5" type="primary">cysH_3</name>
    <name evidence="3" type="synonym">cysH</name>
    <name evidence="5" type="ORF">C1752_09711</name>
</gene>
<dbReference type="CDD" id="cd23945">
    <property type="entry name" value="PAPS_reductase"/>
    <property type="match status" value="1"/>
</dbReference>
<dbReference type="Gene3D" id="3.40.50.620">
    <property type="entry name" value="HUPs"/>
    <property type="match status" value="1"/>
</dbReference>
<dbReference type="PIRSF" id="PIRSF000857">
    <property type="entry name" value="PAPS_reductase"/>
    <property type="match status" value="1"/>
</dbReference>
<dbReference type="InterPro" id="IPR014729">
    <property type="entry name" value="Rossmann-like_a/b/a_fold"/>
</dbReference>
<dbReference type="OrthoDB" id="9772604at2"/>
<evidence type="ECO:0000313" key="5">
    <source>
        <dbReference type="EMBL" id="PZD70732.1"/>
    </source>
</evidence>
<evidence type="ECO:0000313" key="6">
    <source>
        <dbReference type="Proteomes" id="UP000248857"/>
    </source>
</evidence>
<feature type="domain" description="Phosphoadenosine phosphosulphate reductase" evidence="4">
    <location>
        <begin position="41"/>
        <end position="215"/>
    </location>
</feature>
<dbReference type="NCBIfam" id="NF002537">
    <property type="entry name" value="PRK02090.1"/>
    <property type="match status" value="1"/>
</dbReference>